<feature type="domain" description="GST C-terminal" evidence="2">
    <location>
        <begin position="89"/>
        <end position="214"/>
    </location>
</feature>
<dbReference type="SUPFAM" id="SSF52833">
    <property type="entry name" value="Thioredoxin-like"/>
    <property type="match status" value="1"/>
</dbReference>
<evidence type="ECO:0000259" key="1">
    <source>
        <dbReference type="PROSITE" id="PS50404"/>
    </source>
</evidence>
<dbReference type="InterPro" id="IPR010987">
    <property type="entry name" value="Glutathione-S-Trfase_C-like"/>
</dbReference>
<dbReference type="EMBL" id="JBEPLJ010000036">
    <property type="protein sequence ID" value="MET3588831.1"/>
    <property type="molecule type" value="Genomic_DNA"/>
</dbReference>
<dbReference type="CDD" id="cd03178">
    <property type="entry name" value="GST_C_Ure2p_like"/>
    <property type="match status" value="1"/>
</dbReference>
<dbReference type="PROSITE" id="PS50405">
    <property type="entry name" value="GST_CTER"/>
    <property type="match status" value="1"/>
</dbReference>
<dbReference type="Gene3D" id="1.20.1050.10">
    <property type="match status" value="1"/>
</dbReference>
<proteinExistence type="predicted"/>
<dbReference type="InterPro" id="IPR036282">
    <property type="entry name" value="Glutathione-S-Trfase_C_sf"/>
</dbReference>
<dbReference type="Proteomes" id="UP001549031">
    <property type="component" value="Unassembled WGS sequence"/>
</dbReference>
<feature type="domain" description="GST N-terminal" evidence="1">
    <location>
        <begin position="1"/>
        <end position="86"/>
    </location>
</feature>
<dbReference type="EC" id="1.8.4.-" evidence="3"/>
<reference evidence="3 4" key="1">
    <citation type="submission" date="2024-06" db="EMBL/GenBank/DDBJ databases">
        <title>Genomic Encyclopedia of Type Strains, Phase IV (KMG-IV): sequencing the most valuable type-strain genomes for metagenomic binning, comparative biology and taxonomic classification.</title>
        <authorList>
            <person name="Goeker M."/>
        </authorList>
    </citation>
    <scope>NUCLEOTIDE SEQUENCE [LARGE SCALE GENOMIC DNA]</scope>
    <source>
        <strain evidence="3 4">DSM 105042</strain>
    </source>
</reference>
<dbReference type="Pfam" id="PF13409">
    <property type="entry name" value="GST_N_2"/>
    <property type="match status" value="1"/>
</dbReference>
<dbReference type="PROSITE" id="PS50404">
    <property type="entry name" value="GST_NTER"/>
    <property type="match status" value="1"/>
</dbReference>
<keyword evidence="3" id="KW-0560">Oxidoreductase</keyword>
<dbReference type="InterPro" id="IPR040079">
    <property type="entry name" value="Glutathione_S-Trfase"/>
</dbReference>
<dbReference type="InterPro" id="IPR036249">
    <property type="entry name" value="Thioredoxin-like_sf"/>
</dbReference>
<organism evidence="3 4">
    <name type="scientific">Pseudorhizobium tarimense</name>
    <dbReference type="NCBI Taxonomy" id="1079109"/>
    <lineage>
        <taxon>Bacteria</taxon>
        <taxon>Pseudomonadati</taxon>
        <taxon>Pseudomonadota</taxon>
        <taxon>Alphaproteobacteria</taxon>
        <taxon>Hyphomicrobiales</taxon>
        <taxon>Rhizobiaceae</taxon>
        <taxon>Rhizobium/Agrobacterium group</taxon>
        <taxon>Pseudorhizobium</taxon>
    </lineage>
</organism>
<sequence>MITLYAADTANSSKIFIALEELQLPYEVKPVDILAGQQFEPALTELNPNSKIPVIVDSEGPDGRPHTVFESGAILLYLADKTGLLLSKEPVARSEAIQWLMMQMSTVGPMTGQLIHFARFAPPGNDYALARYKSQVHRFLDVLERRVQRSEWIGGPNYSIVDIANFPWVRPLKLFLGDQIEADYPHLTAWVSRIAERPAVARADEAKARLATVFTPPEKADPVKVDRLLGRGAYSRT</sequence>
<evidence type="ECO:0000259" key="2">
    <source>
        <dbReference type="PROSITE" id="PS50405"/>
    </source>
</evidence>
<name>A0ABV2HE58_9HYPH</name>
<dbReference type="SFLD" id="SFLDG01151">
    <property type="entry name" value="Main.2:_Nu-like"/>
    <property type="match status" value="1"/>
</dbReference>
<dbReference type="InterPro" id="IPR004045">
    <property type="entry name" value="Glutathione_S-Trfase_N"/>
</dbReference>
<evidence type="ECO:0000313" key="3">
    <source>
        <dbReference type="EMBL" id="MET3588831.1"/>
    </source>
</evidence>
<dbReference type="SFLD" id="SFLDG00358">
    <property type="entry name" value="Main_(cytGST)"/>
    <property type="match status" value="1"/>
</dbReference>
<keyword evidence="4" id="KW-1185">Reference proteome</keyword>
<comment type="caution">
    <text evidence="3">The sequence shown here is derived from an EMBL/GenBank/DDBJ whole genome shotgun (WGS) entry which is preliminary data.</text>
</comment>
<evidence type="ECO:0000313" key="4">
    <source>
        <dbReference type="Proteomes" id="UP001549031"/>
    </source>
</evidence>
<dbReference type="RefSeq" id="WP_247246436.1">
    <property type="nucleotide sequence ID" value="NZ_JALJRA010000036.1"/>
</dbReference>
<protein>
    <submittedName>
        <fullName evidence="3">GST-like protein</fullName>
        <ecNumber evidence="3">1.8.4.-</ecNumber>
    </submittedName>
</protein>
<dbReference type="CDD" id="cd03048">
    <property type="entry name" value="GST_N_Ure2p_like"/>
    <property type="match status" value="1"/>
</dbReference>
<dbReference type="GO" id="GO:0016491">
    <property type="term" value="F:oxidoreductase activity"/>
    <property type="evidence" value="ECO:0007669"/>
    <property type="project" value="UniProtKB-KW"/>
</dbReference>
<dbReference type="SUPFAM" id="SSF47616">
    <property type="entry name" value="GST C-terminal domain-like"/>
    <property type="match status" value="1"/>
</dbReference>
<dbReference type="PANTHER" id="PTHR44051">
    <property type="entry name" value="GLUTATHIONE S-TRANSFERASE-RELATED"/>
    <property type="match status" value="1"/>
</dbReference>
<accession>A0ABV2HE58</accession>
<dbReference type="InterPro" id="IPR004046">
    <property type="entry name" value="GST_C"/>
</dbReference>
<dbReference type="Pfam" id="PF00043">
    <property type="entry name" value="GST_C"/>
    <property type="match status" value="1"/>
</dbReference>
<dbReference type="Gene3D" id="3.40.30.10">
    <property type="entry name" value="Glutaredoxin"/>
    <property type="match status" value="1"/>
</dbReference>
<dbReference type="SFLD" id="SFLDS00019">
    <property type="entry name" value="Glutathione_Transferase_(cytos"/>
    <property type="match status" value="1"/>
</dbReference>
<gene>
    <name evidence="3" type="ORF">ABID21_004971</name>
</gene>
<dbReference type="PANTHER" id="PTHR44051:SF8">
    <property type="entry name" value="GLUTATHIONE S-TRANSFERASE GSTA"/>
    <property type="match status" value="1"/>
</dbReference>